<evidence type="ECO:0000313" key="1">
    <source>
        <dbReference type="EMBL" id="BDI29188.1"/>
    </source>
</evidence>
<dbReference type="AlphaFoldDB" id="A0A402D4A3"/>
<keyword evidence="2" id="KW-1185">Reference proteome</keyword>
<dbReference type="KEGG" id="ccot:CCAX7_12390"/>
<name>A0A402D4A3_9BACT</name>
<reference evidence="1 2" key="1">
    <citation type="journal article" date="2019" name="Int. J. Syst. Evol. Microbiol.">
        <title>Capsulimonas corticalis gen. nov., sp. nov., an aerobic capsulated bacterium, of a novel bacterial order, Capsulimonadales ord. nov., of the class Armatimonadia of the phylum Armatimonadetes.</title>
        <authorList>
            <person name="Li J."/>
            <person name="Kudo C."/>
            <person name="Tonouchi A."/>
        </authorList>
    </citation>
    <scope>NUCLEOTIDE SEQUENCE [LARGE SCALE GENOMIC DNA]</scope>
    <source>
        <strain evidence="1 2">AX-7</strain>
    </source>
</reference>
<dbReference type="EMBL" id="AP025739">
    <property type="protein sequence ID" value="BDI29188.1"/>
    <property type="molecule type" value="Genomic_DNA"/>
</dbReference>
<organism evidence="1 2">
    <name type="scientific">Capsulimonas corticalis</name>
    <dbReference type="NCBI Taxonomy" id="2219043"/>
    <lineage>
        <taxon>Bacteria</taxon>
        <taxon>Bacillati</taxon>
        <taxon>Armatimonadota</taxon>
        <taxon>Armatimonadia</taxon>
        <taxon>Capsulimonadales</taxon>
        <taxon>Capsulimonadaceae</taxon>
        <taxon>Capsulimonas</taxon>
    </lineage>
</organism>
<accession>A0A402D4A3</accession>
<evidence type="ECO:0000313" key="2">
    <source>
        <dbReference type="Proteomes" id="UP000287394"/>
    </source>
</evidence>
<gene>
    <name evidence="1" type="ORF">CCAX7_12390</name>
</gene>
<sequence length="295" mass="32206">MGGYMAEEIATDAAPTSGWEVWAKKATTARDMVLVGAGLVYVLGFFIWAYNAYSRNLGLVSVSQVQYGAAGLIPIVLGLYGFLVARIGAVMNPHVVGAWTIIKHCLRSFFICAVLWGVSIFAAIFLLPGNNLPFKVASSIVTVTFIGLFVGKAYVLRDKDEDDLPWWQQTSWWLTLCIPSYIAVSMYAQLVYPAIPQEFGGMAPRSALIEVKRIDLSPRQRGVLLSAADQIGPKDPSKDANPVVTSIPVEVLYDNGDVIELRPQGSRSSAVFEIKRSNIVSITWLGYDIANNGKP</sequence>
<dbReference type="Proteomes" id="UP000287394">
    <property type="component" value="Chromosome"/>
</dbReference>
<protein>
    <submittedName>
        <fullName evidence="1">Uncharacterized protein</fullName>
    </submittedName>
</protein>
<proteinExistence type="predicted"/>